<keyword evidence="5" id="KW-0808">Transferase</keyword>
<dbReference type="Proteomes" id="UP000013776">
    <property type="component" value="Unassembled WGS sequence"/>
</dbReference>
<evidence type="ECO:0000256" key="10">
    <source>
        <dbReference type="ARBA" id="ARBA00022833"/>
    </source>
</evidence>
<evidence type="ECO:0000256" key="18">
    <source>
        <dbReference type="SAM" id="MobiDB-lite"/>
    </source>
</evidence>
<keyword evidence="9" id="KW-0833">Ubl conjugation pathway</keyword>
<keyword evidence="14" id="KW-0576">Peroxisome</keyword>
<dbReference type="GO" id="GO:0061630">
    <property type="term" value="F:ubiquitin protein ligase activity"/>
    <property type="evidence" value="ECO:0007669"/>
    <property type="project" value="UniProtKB-EC"/>
</dbReference>
<dbReference type="eggNOG" id="KOG2879">
    <property type="taxonomic scope" value="Eukaryota"/>
</dbReference>
<keyword evidence="13" id="KW-0472">Membrane</keyword>
<keyword evidence="10" id="KW-0862">Zinc</keyword>
<evidence type="ECO:0000313" key="20">
    <source>
        <dbReference type="EMBL" id="CCG80730.1"/>
    </source>
</evidence>
<evidence type="ECO:0000256" key="7">
    <source>
        <dbReference type="ARBA" id="ARBA00022723"/>
    </source>
</evidence>
<dbReference type="GO" id="GO:0016567">
    <property type="term" value="P:protein ubiquitination"/>
    <property type="evidence" value="ECO:0007669"/>
    <property type="project" value="UniProtKB-ARBA"/>
</dbReference>
<evidence type="ECO:0000256" key="17">
    <source>
        <dbReference type="ARBA" id="ARBA00034523"/>
    </source>
</evidence>
<keyword evidence="4" id="KW-0813">Transport</keyword>
<dbReference type="GO" id="GO:0016562">
    <property type="term" value="P:protein import into peroxisome matrix, receptor recycling"/>
    <property type="evidence" value="ECO:0007669"/>
    <property type="project" value="UniProtKB-ARBA"/>
</dbReference>
<dbReference type="EC" id="2.3.2.36" evidence="17"/>
<dbReference type="InterPro" id="IPR013083">
    <property type="entry name" value="Znf_RING/FYVE/PHD"/>
</dbReference>
<evidence type="ECO:0000256" key="15">
    <source>
        <dbReference type="ARBA" id="ARBA00032511"/>
    </source>
</evidence>
<dbReference type="InterPro" id="IPR006845">
    <property type="entry name" value="Pex_N"/>
</dbReference>
<dbReference type="OrthoDB" id="1701437at2759"/>
<comment type="caution">
    <text evidence="20">The sequence shown here is derived from an EMBL/GenBank/DDBJ whole genome shotgun (WGS) entry which is preliminary data.</text>
</comment>
<dbReference type="Gene3D" id="3.30.40.10">
    <property type="entry name" value="Zinc/RING finger domain, C3HC4 (zinc finger)"/>
    <property type="match status" value="1"/>
</dbReference>
<evidence type="ECO:0000256" key="6">
    <source>
        <dbReference type="ARBA" id="ARBA00022692"/>
    </source>
</evidence>
<evidence type="ECO:0000313" key="21">
    <source>
        <dbReference type="Proteomes" id="UP000013776"/>
    </source>
</evidence>
<keyword evidence="11" id="KW-0653">Protein transport</keyword>
<keyword evidence="6" id="KW-0812">Transmembrane</keyword>
<dbReference type="PANTHER" id="PTHR48178">
    <property type="entry name" value="PEROXISOME BIOGENESIS FACTOR 2"/>
    <property type="match status" value="1"/>
</dbReference>
<keyword evidence="12" id="KW-1133">Transmembrane helix</keyword>
<evidence type="ECO:0000256" key="13">
    <source>
        <dbReference type="ARBA" id="ARBA00023136"/>
    </source>
</evidence>
<feature type="domain" description="Pex N-terminal" evidence="19">
    <location>
        <begin position="12"/>
        <end position="189"/>
    </location>
</feature>
<dbReference type="SUPFAM" id="SSF57850">
    <property type="entry name" value="RING/U-box"/>
    <property type="match status" value="1"/>
</dbReference>
<gene>
    <name evidence="20" type="ORF">TAPDE_000280</name>
</gene>
<comment type="similarity">
    <text evidence="3">Belongs to the pex2/pex10/pex12 family.</text>
</comment>
<feature type="region of interest" description="Disordered" evidence="18">
    <location>
        <begin position="274"/>
        <end position="315"/>
    </location>
</feature>
<accession>R4X6I8</accession>
<evidence type="ECO:0000256" key="9">
    <source>
        <dbReference type="ARBA" id="ARBA00022786"/>
    </source>
</evidence>
<sequence length="315" mass="35282">MRVSQLDSHQLDQELFTLLSANLEASLSLFATTSTLSTISKVCLRAVIWKLGIWDNNNTYGAQLQSLRYLNLTPAKKLLLGFVSIFGPVLQERIGGGLQGKWRTLIAYAEGVYEVLALANFISYIAGARYDSVLHRVLKIQLRPTSSAYRAVSFEFLNRQLIWSQFTEFLLVFLPLLHLPRLRRRMAAYLPQPEAQKLGFLPKKVCAICYSEGIDGADIVNPYQADCGDLYCYGCIVSQLKLAEGEGWDCLRCGRRVRTAGAWRDVVDETKLLNVENASTDNEDSSSDDDEDDDNDDNDGEEEEPGDDSGSSWNE</sequence>
<proteinExistence type="inferred from homology"/>
<dbReference type="VEuPathDB" id="FungiDB:TAPDE_000280"/>
<organism evidence="20 21">
    <name type="scientific">Taphrina deformans (strain PYCC 5710 / ATCC 11124 / CBS 356.35 / IMI 108563 / JCM 9778 / NBRC 8474)</name>
    <name type="common">Peach leaf curl fungus</name>
    <name type="synonym">Lalaria deformans</name>
    <dbReference type="NCBI Taxonomy" id="1097556"/>
    <lineage>
        <taxon>Eukaryota</taxon>
        <taxon>Fungi</taxon>
        <taxon>Dikarya</taxon>
        <taxon>Ascomycota</taxon>
        <taxon>Taphrinomycotina</taxon>
        <taxon>Taphrinomycetes</taxon>
        <taxon>Taphrinales</taxon>
        <taxon>Taphrinaceae</taxon>
        <taxon>Taphrina</taxon>
    </lineage>
</organism>
<evidence type="ECO:0000256" key="3">
    <source>
        <dbReference type="ARBA" id="ARBA00008704"/>
    </source>
</evidence>
<dbReference type="GO" id="GO:0005778">
    <property type="term" value="C:peroxisomal membrane"/>
    <property type="evidence" value="ECO:0007669"/>
    <property type="project" value="UniProtKB-SubCell"/>
</dbReference>
<evidence type="ECO:0000256" key="4">
    <source>
        <dbReference type="ARBA" id="ARBA00022448"/>
    </source>
</evidence>
<dbReference type="Pfam" id="PF04757">
    <property type="entry name" value="Pex2_Pex12"/>
    <property type="match status" value="1"/>
</dbReference>
<evidence type="ECO:0000256" key="8">
    <source>
        <dbReference type="ARBA" id="ARBA00022771"/>
    </source>
</evidence>
<keyword evidence="21" id="KW-1185">Reference proteome</keyword>
<comment type="pathway">
    <text evidence="2">Protein modification; protein ubiquitination.</text>
</comment>
<evidence type="ECO:0000259" key="19">
    <source>
        <dbReference type="Pfam" id="PF04757"/>
    </source>
</evidence>
<comment type="catalytic activity">
    <reaction evidence="16">
        <text>[E2 ubiquitin-conjugating enzyme]-S-ubiquitinyl-L-cysteine + [acceptor protein]-L-cysteine = [E2 ubiquitin-conjugating enzyme]-L-cysteine + [acceptor protein]-S-ubiquitinyl-L-cysteine.</text>
        <dbReference type="EC" id="2.3.2.36"/>
    </reaction>
</comment>
<name>R4X6I8_TAPDE</name>
<dbReference type="GO" id="GO:0008270">
    <property type="term" value="F:zinc ion binding"/>
    <property type="evidence" value="ECO:0007669"/>
    <property type="project" value="UniProtKB-KW"/>
</dbReference>
<keyword evidence="7" id="KW-0479">Metal-binding</keyword>
<evidence type="ECO:0000256" key="2">
    <source>
        <dbReference type="ARBA" id="ARBA00004906"/>
    </source>
</evidence>
<evidence type="ECO:0000256" key="1">
    <source>
        <dbReference type="ARBA" id="ARBA00004585"/>
    </source>
</evidence>
<dbReference type="PANTHER" id="PTHR48178:SF1">
    <property type="entry name" value="PEROXISOME BIOGENESIS FACTOR 2"/>
    <property type="match status" value="1"/>
</dbReference>
<comment type="subcellular location">
    <subcellularLocation>
        <location evidence="1">Peroxisome membrane</location>
        <topology evidence="1">Multi-pass membrane protein</topology>
    </subcellularLocation>
</comment>
<evidence type="ECO:0000256" key="16">
    <source>
        <dbReference type="ARBA" id="ARBA00034438"/>
    </source>
</evidence>
<evidence type="ECO:0000256" key="11">
    <source>
        <dbReference type="ARBA" id="ARBA00022927"/>
    </source>
</evidence>
<evidence type="ECO:0000256" key="14">
    <source>
        <dbReference type="ARBA" id="ARBA00023140"/>
    </source>
</evidence>
<keyword evidence="8" id="KW-0863">Zinc-finger</keyword>
<dbReference type="InterPro" id="IPR025654">
    <property type="entry name" value="PEX2/10"/>
</dbReference>
<feature type="compositionally biased region" description="Acidic residues" evidence="18">
    <location>
        <begin position="281"/>
        <end position="307"/>
    </location>
</feature>
<protein>
    <recommendedName>
        <fullName evidence="17">RING-type E3 ubiquitin transferase (cysteine targeting)</fullName>
        <ecNumber evidence="17">2.3.2.36</ecNumber>
    </recommendedName>
    <alternativeName>
        <fullName evidence="15">Peroxin-2</fullName>
    </alternativeName>
</protein>
<dbReference type="EMBL" id="CAHR02000005">
    <property type="protein sequence ID" value="CCG80730.1"/>
    <property type="molecule type" value="Genomic_DNA"/>
</dbReference>
<dbReference type="STRING" id="1097556.R4X6I8"/>
<reference evidence="20 21" key="1">
    <citation type="journal article" date="2013" name="MBio">
        <title>Genome sequencing of the plant pathogen Taphrina deformans, the causal agent of peach leaf curl.</title>
        <authorList>
            <person name="Cisse O.H."/>
            <person name="Almeida J.M.G.C.F."/>
            <person name="Fonseca A."/>
            <person name="Kumar A.A."/>
            <person name="Salojaervi J."/>
            <person name="Overmyer K."/>
            <person name="Hauser P.M."/>
            <person name="Pagni M."/>
        </authorList>
    </citation>
    <scope>NUCLEOTIDE SEQUENCE [LARGE SCALE GENOMIC DNA]</scope>
    <source>
        <strain evidence="21">PYCC 5710 / ATCC 11124 / CBS 356.35 / IMI 108563 / JCM 9778 / NBRC 8474</strain>
    </source>
</reference>
<dbReference type="AlphaFoldDB" id="R4X6I8"/>
<evidence type="ECO:0000256" key="5">
    <source>
        <dbReference type="ARBA" id="ARBA00022679"/>
    </source>
</evidence>
<evidence type="ECO:0000256" key="12">
    <source>
        <dbReference type="ARBA" id="ARBA00022989"/>
    </source>
</evidence>